<keyword evidence="8" id="KW-1185">Reference proteome</keyword>
<dbReference type="PROSITE" id="PS50145">
    <property type="entry name" value="ZF_TRAF"/>
    <property type="match status" value="2"/>
</dbReference>
<proteinExistence type="predicted"/>
<dbReference type="Proteomes" id="UP001174909">
    <property type="component" value="Unassembled WGS sequence"/>
</dbReference>
<evidence type="ECO:0000256" key="4">
    <source>
        <dbReference type="PROSITE-ProRule" id="PRU00207"/>
    </source>
</evidence>
<dbReference type="Gene3D" id="3.30.40.10">
    <property type="entry name" value="Zinc/RING finger domain, C3HC4 (zinc finger)"/>
    <property type="match status" value="3"/>
</dbReference>
<feature type="region of interest" description="Disordered" evidence="5">
    <location>
        <begin position="229"/>
        <end position="250"/>
    </location>
</feature>
<feature type="zinc finger region" description="TRAF-type" evidence="4">
    <location>
        <begin position="145"/>
        <end position="201"/>
    </location>
</feature>
<feature type="domain" description="TRAF-type" evidence="6">
    <location>
        <begin position="145"/>
        <end position="201"/>
    </location>
</feature>
<reference evidence="7" key="1">
    <citation type="submission" date="2023-03" db="EMBL/GenBank/DDBJ databases">
        <authorList>
            <person name="Steffen K."/>
            <person name="Cardenas P."/>
        </authorList>
    </citation>
    <scope>NUCLEOTIDE SEQUENCE</scope>
</reference>
<comment type="caution">
    <text evidence="7">The sequence shown here is derived from an EMBL/GenBank/DDBJ whole genome shotgun (WGS) entry which is preliminary data.</text>
</comment>
<dbReference type="InterPro" id="IPR013083">
    <property type="entry name" value="Znf_RING/FYVE/PHD"/>
</dbReference>
<dbReference type="GO" id="GO:0008270">
    <property type="term" value="F:zinc ion binding"/>
    <property type="evidence" value="ECO:0007669"/>
    <property type="project" value="UniProtKB-KW"/>
</dbReference>
<keyword evidence="7" id="KW-0675">Receptor</keyword>
<evidence type="ECO:0000259" key="6">
    <source>
        <dbReference type="PROSITE" id="PS50145"/>
    </source>
</evidence>
<evidence type="ECO:0000256" key="3">
    <source>
        <dbReference type="ARBA" id="ARBA00022833"/>
    </source>
</evidence>
<feature type="domain" description="TRAF-type" evidence="6">
    <location>
        <begin position="79"/>
        <end position="131"/>
    </location>
</feature>
<dbReference type="PANTHER" id="PTHR10131">
    <property type="entry name" value="TNF RECEPTOR ASSOCIATED FACTOR"/>
    <property type="match status" value="1"/>
</dbReference>
<gene>
    <name evidence="7" type="ORF">GBAR_LOCUS21138</name>
</gene>
<protein>
    <submittedName>
        <fullName evidence="7">TNF receptor-associated factor 4</fullName>
    </submittedName>
</protein>
<evidence type="ECO:0000313" key="7">
    <source>
        <dbReference type="EMBL" id="CAI8037812.1"/>
    </source>
</evidence>
<keyword evidence="3 4" id="KW-0862">Zinc</keyword>
<evidence type="ECO:0000313" key="8">
    <source>
        <dbReference type="Proteomes" id="UP001174909"/>
    </source>
</evidence>
<accession>A0AA35X4T3</accession>
<dbReference type="Pfam" id="PF02176">
    <property type="entry name" value="zf-TRAF"/>
    <property type="match status" value="2"/>
</dbReference>
<organism evidence="7 8">
    <name type="scientific">Geodia barretti</name>
    <name type="common">Barrett's horny sponge</name>
    <dbReference type="NCBI Taxonomy" id="519541"/>
    <lineage>
        <taxon>Eukaryota</taxon>
        <taxon>Metazoa</taxon>
        <taxon>Porifera</taxon>
        <taxon>Demospongiae</taxon>
        <taxon>Heteroscleromorpha</taxon>
        <taxon>Tetractinellida</taxon>
        <taxon>Astrophorina</taxon>
        <taxon>Geodiidae</taxon>
        <taxon>Geodia</taxon>
    </lineage>
</organism>
<name>A0AA35X4T3_GEOBA</name>
<dbReference type="PANTHER" id="PTHR10131:SF94">
    <property type="entry name" value="TNF RECEPTOR-ASSOCIATED FACTOR 4"/>
    <property type="match status" value="1"/>
</dbReference>
<sequence>MQIPKEPCLISCPCGKEFCRECIERIKEDNKPCPLCNLSDFTFLRHHGSERYLKAQEVWCSHKKDGCKWRGKLGEYEQHLNEDPSPENQLTGCQFVEIECEHGCGGWFQRRHIASHQKGACPKRPYACKYCNEHESNFEDVTKNHYPQCAKYPVTCTNKCRDAPFERQNVNNHVKDECPLTEIDCPLHYAGCEVRLPRKDMPEHMTDTVTHLTLLATVTQSLLKENQELRQTTEDLKKENQKQQKQNEDK</sequence>
<evidence type="ECO:0000256" key="2">
    <source>
        <dbReference type="ARBA" id="ARBA00022771"/>
    </source>
</evidence>
<dbReference type="SUPFAM" id="SSF57850">
    <property type="entry name" value="RING/U-box"/>
    <property type="match status" value="1"/>
</dbReference>
<evidence type="ECO:0000256" key="5">
    <source>
        <dbReference type="SAM" id="MobiDB-lite"/>
    </source>
</evidence>
<keyword evidence="1 4" id="KW-0479">Metal-binding</keyword>
<dbReference type="EMBL" id="CASHTH010002960">
    <property type="protein sequence ID" value="CAI8037812.1"/>
    <property type="molecule type" value="Genomic_DNA"/>
</dbReference>
<feature type="zinc finger region" description="TRAF-type" evidence="4">
    <location>
        <begin position="79"/>
        <end position="131"/>
    </location>
</feature>
<evidence type="ECO:0000256" key="1">
    <source>
        <dbReference type="ARBA" id="ARBA00022723"/>
    </source>
</evidence>
<keyword evidence="2 4" id="KW-0863">Zinc-finger</keyword>
<dbReference type="AlphaFoldDB" id="A0AA35X4T3"/>
<feature type="non-terminal residue" evidence="7">
    <location>
        <position position="1"/>
    </location>
</feature>
<dbReference type="InterPro" id="IPR001293">
    <property type="entry name" value="Znf_TRAF"/>
</dbReference>
<dbReference type="SUPFAM" id="SSF49599">
    <property type="entry name" value="TRAF domain-like"/>
    <property type="match status" value="1"/>
</dbReference>